<dbReference type="AlphaFoldDB" id="A0A364V6E5"/>
<dbReference type="SUPFAM" id="SSF56112">
    <property type="entry name" value="Protein kinase-like (PK-like)"/>
    <property type="match status" value="1"/>
</dbReference>
<reference evidence="2 3" key="1">
    <citation type="journal article" date="2018" name="Syst. Appl. Microbiol.">
        <title>Corynebacterium heidelbergense sp. nov., isolated from the preen glands of Egyptian geese (Alopochen aegyptiacus).</title>
        <authorList>
            <person name="Braun M.S."/>
            <person name="Wang E."/>
            <person name="Zimmermann S."/>
            <person name="Wink M."/>
        </authorList>
    </citation>
    <scope>NUCLEOTIDE SEQUENCE [LARGE SCALE GENOMIC DNA]</scope>
    <source>
        <strain evidence="2 3">647</strain>
    </source>
</reference>
<evidence type="ECO:0000313" key="3">
    <source>
        <dbReference type="Proteomes" id="UP000251577"/>
    </source>
</evidence>
<protein>
    <submittedName>
        <fullName evidence="2">Aminoglycoside phosphotransferase family protein</fullName>
    </submittedName>
</protein>
<keyword evidence="2" id="KW-0808">Transferase</keyword>
<evidence type="ECO:0000313" key="2">
    <source>
        <dbReference type="EMBL" id="RAV32199.1"/>
    </source>
</evidence>
<accession>A0A364V6E5</accession>
<dbReference type="InterPro" id="IPR011009">
    <property type="entry name" value="Kinase-like_dom_sf"/>
</dbReference>
<evidence type="ECO:0000259" key="1">
    <source>
        <dbReference type="Pfam" id="PF01636"/>
    </source>
</evidence>
<dbReference type="EMBL" id="QHCV01000033">
    <property type="protein sequence ID" value="RAV32199.1"/>
    <property type="molecule type" value="Genomic_DNA"/>
</dbReference>
<dbReference type="GO" id="GO:0016740">
    <property type="term" value="F:transferase activity"/>
    <property type="evidence" value="ECO:0007669"/>
    <property type="project" value="UniProtKB-KW"/>
</dbReference>
<name>A0A364V6E5_9CORY</name>
<dbReference type="Proteomes" id="UP000251577">
    <property type="component" value="Unassembled WGS sequence"/>
</dbReference>
<dbReference type="Pfam" id="PF01636">
    <property type="entry name" value="APH"/>
    <property type="match status" value="1"/>
</dbReference>
<proteinExistence type="predicted"/>
<sequence length="340" mass="38060">MLSIDDLTVETLPDLVSLTWRDLMWESVRVPIQGMDHAVVILEGVQSTEFEFQGMLPDSLVARAAYTNAYRKHAALETGVVGALGRRLAELPNPEDAMRLPETLRQAHVPGTAGGPQRIRITLLSEIPGKQLDSQLWGTLAEHQRQRAIAQLGGLLAAMHTLNPQLPPVNRLESWWGPGQSELNETERTLPGKHALMKSRVQRYLEPNLEPAELEAARRALEEMDSLLAASGRYRCLTHGEVAPVHLRWDSRLGLGAIDFSDMTVGDPAIDYAHLHRIDPELPAQVFAMVQEIAPEMADPDVDPDDPGVLRRAEIYRRWDDVFLTIDHFRTGRSPRLRLT</sequence>
<feature type="domain" description="Aminoglycoside phosphotransferase" evidence="1">
    <location>
        <begin position="111"/>
        <end position="288"/>
    </location>
</feature>
<dbReference type="Gene3D" id="3.90.1200.10">
    <property type="match status" value="1"/>
</dbReference>
<organism evidence="2 3">
    <name type="scientific">Corynebacterium heidelbergense</name>
    <dbReference type="NCBI Taxonomy" id="2055947"/>
    <lineage>
        <taxon>Bacteria</taxon>
        <taxon>Bacillati</taxon>
        <taxon>Actinomycetota</taxon>
        <taxon>Actinomycetes</taxon>
        <taxon>Mycobacteriales</taxon>
        <taxon>Corynebacteriaceae</taxon>
        <taxon>Corynebacterium</taxon>
    </lineage>
</organism>
<dbReference type="RefSeq" id="WP_113630600.1">
    <property type="nucleotide sequence ID" value="NZ_QHCV01000033.1"/>
</dbReference>
<keyword evidence="3" id="KW-1185">Reference proteome</keyword>
<gene>
    <name evidence="2" type="ORF">DLJ54_04370</name>
</gene>
<dbReference type="InterPro" id="IPR002575">
    <property type="entry name" value="Aminoglycoside_PTrfase"/>
</dbReference>
<comment type="caution">
    <text evidence="2">The sequence shown here is derived from an EMBL/GenBank/DDBJ whole genome shotgun (WGS) entry which is preliminary data.</text>
</comment>